<reference evidence="2" key="1">
    <citation type="journal article" date="2019" name="Nat. Commun.">
        <title>Expansion of phycobilisome linker gene families in mesophilic red algae.</title>
        <authorList>
            <person name="Lee J."/>
            <person name="Kim D."/>
            <person name="Bhattacharya D."/>
            <person name="Yoon H.S."/>
        </authorList>
    </citation>
    <scope>NUCLEOTIDE SEQUENCE [LARGE SCALE GENOMIC DNA]</scope>
    <source>
        <strain evidence="2">CCMP 1328</strain>
    </source>
</reference>
<keyword evidence="2" id="KW-1185">Reference proteome</keyword>
<evidence type="ECO:0000313" key="2">
    <source>
        <dbReference type="Proteomes" id="UP000324585"/>
    </source>
</evidence>
<dbReference type="OrthoDB" id="66144at2759"/>
<dbReference type="InterPro" id="IPR029063">
    <property type="entry name" value="SAM-dependent_MTases_sf"/>
</dbReference>
<name>A0A5J4Z946_PORPP</name>
<dbReference type="Gene3D" id="3.40.50.150">
    <property type="entry name" value="Vaccinia Virus protein VP39"/>
    <property type="match status" value="1"/>
</dbReference>
<dbReference type="Proteomes" id="UP000324585">
    <property type="component" value="Unassembled WGS sequence"/>
</dbReference>
<comment type="caution">
    <text evidence="1">The sequence shown here is derived from an EMBL/GenBank/DDBJ whole genome shotgun (WGS) entry which is preliminary data.</text>
</comment>
<sequence length="228" mass="25322">MTGKKKKKQTHLTAGSHIGAGVDVGHCSGVRDRYAACGSATEYYEKYGAQYQNPHEAQVLALLRANETRVDYSRTLDFCAGSGEVTLALQRNARGGRFEDRKVLACDPFTADAFALRTGTPLDWEFSFEDVARGALDEVVAPHQRFSACVCSFALHLAPEALLWPVCHALLRVSARLVIITPHKRPVLELVDPEKIELEFADETPTERGKMVRLKCYKLRSIDTTINN</sequence>
<dbReference type="AlphaFoldDB" id="A0A5J4Z946"/>
<accession>A0A5J4Z946</accession>
<dbReference type="SUPFAM" id="SSF53335">
    <property type="entry name" value="S-adenosyl-L-methionine-dependent methyltransferases"/>
    <property type="match status" value="1"/>
</dbReference>
<gene>
    <name evidence="1" type="ORF">FVE85_7225</name>
</gene>
<protein>
    <recommendedName>
        <fullName evidence="3">Methyltransferase domain-containing protein</fullName>
    </recommendedName>
</protein>
<evidence type="ECO:0000313" key="1">
    <source>
        <dbReference type="EMBL" id="KAA8499640.1"/>
    </source>
</evidence>
<dbReference type="EMBL" id="VRMN01000001">
    <property type="protein sequence ID" value="KAA8499640.1"/>
    <property type="molecule type" value="Genomic_DNA"/>
</dbReference>
<evidence type="ECO:0008006" key="3">
    <source>
        <dbReference type="Google" id="ProtNLM"/>
    </source>
</evidence>
<proteinExistence type="predicted"/>
<organism evidence="1 2">
    <name type="scientific">Porphyridium purpureum</name>
    <name type="common">Red alga</name>
    <name type="synonym">Porphyridium cruentum</name>
    <dbReference type="NCBI Taxonomy" id="35688"/>
    <lineage>
        <taxon>Eukaryota</taxon>
        <taxon>Rhodophyta</taxon>
        <taxon>Bangiophyceae</taxon>
        <taxon>Porphyridiales</taxon>
        <taxon>Porphyridiaceae</taxon>
        <taxon>Porphyridium</taxon>
    </lineage>
</organism>